<accession>A0A6G1EWP0</accession>
<protein>
    <submittedName>
        <fullName evidence="1">Uncharacterized protein</fullName>
    </submittedName>
</protein>
<gene>
    <name evidence="1" type="ORF">E2562_015169</name>
</gene>
<dbReference type="AlphaFoldDB" id="A0A6G1EWP0"/>
<organism evidence="1 2">
    <name type="scientific">Oryza meyeriana var. granulata</name>
    <dbReference type="NCBI Taxonomy" id="110450"/>
    <lineage>
        <taxon>Eukaryota</taxon>
        <taxon>Viridiplantae</taxon>
        <taxon>Streptophyta</taxon>
        <taxon>Embryophyta</taxon>
        <taxon>Tracheophyta</taxon>
        <taxon>Spermatophyta</taxon>
        <taxon>Magnoliopsida</taxon>
        <taxon>Liliopsida</taxon>
        <taxon>Poales</taxon>
        <taxon>Poaceae</taxon>
        <taxon>BOP clade</taxon>
        <taxon>Oryzoideae</taxon>
        <taxon>Oryzeae</taxon>
        <taxon>Oryzinae</taxon>
        <taxon>Oryza</taxon>
        <taxon>Oryza meyeriana</taxon>
    </lineage>
</organism>
<evidence type="ECO:0000313" key="1">
    <source>
        <dbReference type="EMBL" id="KAF0929054.1"/>
    </source>
</evidence>
<sequence length="64" mass="7018">MPSELRHQCPDKMIDHAKIAKTPSVGGSTGLVHSRRRDATGVHTPHQNYSCPRALSVCLDLRAL</sequence>
<name>A0A6G1EWP0_9ORYZ</name>
<keyword evidence="2" id="KW-1185">Reference proteome</keyword>
<proteinExistence type="predicted"/>
<dbReference type="EMBL" id="SPHZ02000002">
    <property type="protein sequence ID" value="KAF0929054.1"/>
    <property type="molecule type" value="Genomic_DNA"/>
</dbReference>
<comment type="caution">
    <text evidence="1">The sequence shown here is derived from an EMBL/GenBank/DDBJ whole genome shotgun (WGS) entry which is preliminary data.</text>
</comment>
<evidence type="ECO:0000313" key="2">
    <source>
        <dbReference type="Proteomes" id="UP000479710"/>
    </source>
</evidence>
<reference evidence="1 2" key="1">
    <citation type="submission" date="2019-11" db="EMBL/GenBank/DDBJ databases">
        <title>Whole genome sequence of Oryza granulata.</title>
        <authorList>
            <person name="Li W."/>
        </authorList>
    </citation>
    <scope>NUCLEOTIDE SEQUENCE [LARGE SCALE GENOMIC DNA]</scope>
    <source>
        <strain evidence="2">cv. Menghai</strain>
        <tissue evidence="1">Leaf</tissue>
    </source>
</reference>
<dbReference type="Proteomes" id="UP000479710">
    <property type="component" value="Unassembled WGS sequence"/>
</dbReference>